<reference evidence="2" key="1">
    <citation type="submission" date="2020-07" db="EMBL/GenBank/DDBJ databases">
        <title>Huge and variable diversity of episymbiotic CPR bacteria and DPANN archaea in groundwater ecosystems.</title>
        <authorList>
            <person name="He C.Y."/>
            <person name="Keren R."/>
            <person name="Whittaker M."/>
            <person name="Farag I.F."/>
            <person name="Doudna J."/>
            <person name="Cate J.H.D."/>
            <person name="Banfield J.F."/>
        </authorList>
    </citation>
    <scope>NUCLEOTIDE SEQUENCE</scope>
    <source>
        <strain evidence="2">NC_groundwater_928_Pr1_S-0.2um_72_17</strain>
    </source>
</reference>
<evidence type="ECO:0000259" key="1">
    <source>
        <dbReference type="Pfam" id="PF02601"/>
    </source>
</evidence>
<protein>
    <submittedName>
        <fullName evidence="2">Exodeoxyribonuclease VII large subunit</fullName>
    </submittedName>
</protein>
<sequence>ARRLRLAGHDDRLRALSPRRVMERGYCLVRRPDGTLLRVAAELAVNDPVTIEFARGEADARVESVRPGGNDARE</sequence>
<evidence type="ECO:0000313" key="2">
    <source>
        <dbReference type="EMBL" id="MBI3540365.1"/>
    </source>
</evidence>
<accession>A0A9D6QKK1</accession>
<gene>
    <name evidence="2" type="ORF">HY076_08850</name>
</gene>
<feature type="domain" description="Exonuclease VII large subunit C-terminal" evidence="1">
    <location>
        <begin position="3"/>
        <end position="60"/>
    </location>
</feature>
<dbReference type="GO" id="GO:0008855">
    <property type="term" value="F:exodeoxyribonuclease VII activity"/>
    <property type="evidence" value="ECO:0007669"/>
    <property type="project" value="InterPro"/>
</dbReference>
<feature type="non-terminal residue" evidence="2">
    <location>
        <position position="1"/>
    </location>
</feature>
<name>A0A9D6QKK1_UNCEI</name>
<dbReference type="AlphaFoldDB" id="A0A9D6QKK1"/>
<dbReference type="EMBL" id="JACQAY010000295">
    <property type="protein sequence ID" value="MBI3540365.1"/>
    <property type="molecule type" value="Genomic_DNA"/>
</dbReference>
<comment type="caution">
    <text evidence="2">The sequence shown here is derived from an EMBL/GenBank/DDBJ whole genome shotgun (WGS) entry which is preliminary data.</text>
</comment>
<dbReference type="Proteomes" id="UP000807850">
    <property type="component" value="Unassembled WGS sequence"/>
</dbReference>
<proteinExistence type="predicted"/>
<dbReference type="Pfam" id="PF02601">
    <property type="entry name" value="Exonuc_VII_L"/>
    <property type="match status" value="1"/>
</dbReference>
<dbReference type="InterPro" id="IPR020579">
    <property type="entry name" value="Exonuc_VII_lsu_C"/>
</dbReference>
<organism evidence="2 3">
    <name type="scientific">Eiseniibacteriota bacterium</name>
    <dbReference type="NCBI Taxonomy" id="2212470"/>
    <lineage>
        <taxon>Bacteria</taxon>
        <taxon>Candidatus Eiseniibacteriota</taxon>
    </lineage>
</organism>
<evidence type="ECO:0000313" key="3">
    <source>
        <dbReference type="Proteomes" id="UP000807850"/>
    </source>
</evidence>